<dbReference type="Proteomes" id="UP001597120">
    <property type="component" value="Unassembled WGS sequence"/>
</dbReference>
<keyword evidence="1" id="KW-0732">Signal</keyword>
<dbReference type="InterPro" id="IPR008972">
    <property type="entry name" value="Cupredoxin"/>
</dbReference>
<dbReference type="SUPFAM" id="SSF49503">
    <property type="entry name" value="Cupredoxins"/>
    <property type="match status" value="1"/>
</dbReference>
<dbReference type="EMBL" id="JBHTIU010000107">
    <property type="protein sequence ID" value="MFD0872337.1"/>
    <property type="molecule type" value="Genomic_DNA"/>
</dbReference>
<evidence type="ECO:0000313" key="2">
    <source>
        <dbReference type="EMBL" id="MFD0872337.1"/>
    </source>
</evidence>
<evidence type="ECO:0000256" key="1">
    <source>
        <dbReference type="SAM" id="SignalP"/>
    </source>
</evidence>
<gene>
    <name evidence="2" type="ORF">ACFQ03_24760</name>
</gene>
<feature type="signal peptide" evidence="1">
    <location>
        <begin position="1"/>
        <end position="18"/>
    </location>
</feature>
<evidence type="ECO:0000313" key="3">
    <source>
        <dbReference type="Proteomes" id="UP001597120"/>
    </source>
</evidence>
<dbReference type="Gene3D" id="2.60.40.420">
    <property type="entry name" value="Cupredoxins - blue copper proteins"/>
    <property type="match status" value="1"/>
</dbReference>
<reference evidence="3" key="1">
    <citation type="journal article" date="2019" name="Int. J. Syst. Evol. Microbiol.">
        <title>The Global Catalogue of Microorganisms (GCM) 10K type strain sequencing project: providing services to taxonomists for standard genome sequencing and annotation.</title>
        <authorList>
            <consortium name="The Broad Institute Genomics Platform"/>
            <consortium name="The Broad Institute Genome Sequencing Center for Infectious Disease"/>
            <person name="Wu L."/>
            <person name="Ma J."/>
        </authorList>
    </citation>
    <scope>NUCLEOTIDE SEQUENCE [LARGE SCALE GENOMIC DNA]</scope>
    <source>
        <strain evidence="3">CCUG 57263</strain>
    </source>
</reference>
<proteinExistence type="predicted"/>
<dbReference type="RefSeq" id="WP_379291678.1">
    <property type="nucleotide sequence ID" value="NZ_JBHTIU010000107.1"/>
</dbReference>
<organism evidence="2 3">
    <name type="scientific">Paenibacillus residui</name>
    <dbReference type="NCBI Taxonomy" id="629724"/>
    <lineage>
        <taxon>Bacteria</taxon>
        <taxon>Bacillati</taxon>
        <taxon>Bacillota</taxon>
        <taxon>Bacilli</taxon>
        <taxon>Bacillales</taxon>
        <taxon>Paenibacillaceae</taxon>
        <taxon>Paenibacillus</taxon>
    </lineage>
</organism>
<sequence length="125" mass="13384">MKKIMGLLMAAVMISVLAACGGGDGGGSKISEEDKANATELKLVATNFQFDQSEYKVKKGDTLKIVLDNQEGIHGIEIKGAKIKLDNSNTTDYFKADKAGTYDIICNIPCGQGHATMKSKLIVEE</sequence>
<dbReference type="PROSITE" id="PS51257">
    <property type="entry name" value="PROKAR_LIPOPROTEIN"/>
    <property type="match status" value="1"/>
</dbReference>
<protein>
    <submittedName>
        <fullName evidence="2">Cytochrome C oxidase subunit II</fullName>
    </submittedName>
</protein>
<keyword evidence="3" id="KW-1185">Reference proteome</keyword>
<comment type="caution">
    <text evidence="2">The sequence shown here is derived from an EMBL/GenBank/DDBJ whole genome shotgun (WGS) entry which is preliminary data.</text>
</comment>
<name>A0ABW3DFU4_9BACL</name>
<accession>A0ABW3DFU4</accession>
<feature type="chain" id="PRO_5046086587" evidence="1">
    <location>
        <begin position="19"/>
        <end position="125"/>
    </location>
</feature>